<dbReference type="Proteomes" id="UP000550707">
    <property type="component" value="Unassembled WGS sequence"/>
</dbReference>
<evidence type="ECO:0000313" key="2">
    <source>
        <dbReference type="Proteomes" id="UP000550707"/>
    </source>
</evidence>
<evidence type="ECO:0000313" key="1">
    <source>
        <dbReference type="EMBL" id="KAF6490312.1"/>
    </source>
</evidence>
<organism evidence="1 2">
    <name type="scientific">Molossus molossus</name>
    <name type="common">Pallas' mastiff bat</name>
    <name type="synonym">Vespertilio molossus</name>
    <dbReference type="NCBI Taxonomy" id="27622"/>
    <lineage>
        <taxon>Eukaryota</taxon>
        <taxon>Metazoa</taxon>
        <taxon>Chordata</taxon>
        <taxon>Craniata</taxon>
        <taxon>Vertebrata</taxon>
        <taxon>Euteleostomi</taxon>
        <taxon>Mammalia</taxon>
        <taxon>Eutheria</taxon>
        <taxon>Laurasiatheria</taxon>
        <taxon>Chiroptera</taxon>
        <taxon>Yangochiroptera</taxon>
        <taxon>Molossidae</taxon>
        <taxon>Molossus</taxon>
    </lineage>
</organism>
<protein>
    <submittedName>
        <fullName evidence="1">Myotubularin related protein 12</fullName>
    </submittedName>
</protein>
<gene>
    <name evidence="1" type="ORF">HJG59_012595</name>
</gene>
<proteinExistence type="predicted"/>
<accession>A0A7J8J2H9</accession>
<name>A0A7J8J2H9_MOLMO</name>
<reference evidence="1 2" key="1">
    <citation type="journal article" date="2020" name="Nature">
        <title>Six reference-quality genomes reveal evolution of bat adaptations.</title>
        <authorList>
            <person name="Jebb D."/>
            <person name="Huang Z."/>
            <person name="Pippel M."/>
            <person name="Hughes G.M."/>
            <person name="Lavrichenko K."/>
            <person name="Devanna P."/>
            <person name="Winkler S."/>
            <person name="Jermiin L.S."/>
            <person name="Skirmuntt E.C."/>
            <person name="Katzourakis A."/>
            <person name="Burkitt-Gray L."/>
            <person name="Ray D.A."/>
            <person name="Sullivan K.A.M."/>
            <person name="Roscito J.G."/>
            <person name="Kirilenko B.M."/>
            <person name="Davalos L.M."/>
            <person name="Corthals A.P."/>
            <person name="Power M.L."/>
            <person name="Jones G."/>
            <person name="Ransome R.D."/>
            <person name="Dechmann D.K.N."/>
            <person name="Locatelli A.G."/>
            <person name="Puechmaille S.J."/>
            <person name="Fedrigo O."/>
            <person name="Jarvis E.D."/>
            <person name="Hiller M."/>
            <person name="Vernes S.C."/>
            <person name="Myers E.W."/>
            <person name="Teeling E.C."/>
        </authorList>
    </citation>
    <scope>NUCLEOTIDE SEQUENCE [LARGE SCALE GENOMIC DNA]</scope>
    <source>
        <strain evidence="1">MMolMol1</strain>
        <tissue evidence="1">Muscle</tissue>
    </source>
</reference>
<keyword evidence="2" id="KW-1185">Reference proteome</keyword>
<comment type="caution">
    <text evidence="1">The sequence shown here is derived from an EMBL/GenBank/DDBJ whole genome shotgun (WGS) entry which is preliminary data.</text>
</comment>
<sequence length="149" mass="17007">MTSHSTVLIRFMEIVSGIIHHTLAPKLLKRLFLFSYATAVQHNMATNPKNHTVMFDTLEDWWWELERTKGSMKYKAVSVNEGYKVCERTVQKKSCHVLVQFIGICVDVSTSKIHPVEKAALGNQGHCVCSSFQGGTKVRLQVFVWKIIR</sequence>
<dbReference type="AlphaFoldDB" id="A0A7J8J2H9"/>
<dbReference type="EMBL" id="JACASF010000003">
    <property type="protein sequence ID" value="KAF6490312.1"/>
    <property type="molecule type" value="Genomic_DNA"/>
</dbReference>